<dbReference type="InterPro" id="IPR000515">
    <property type="entry name" value="MetI-like"/>
</dbReference>
<feature type="region of interest" description="Disordered" evidence="8">
    <location>
        <begin position="1"/>
        <end position="25"/>
    </location>
</feature>
<dbReference type="PANTHER" id="PTHR30193">
    <property type="entry name" value="ABC TRANSPORTER PERMEASE PROTEIN"/>
    <property type="match status" value="1"/>
</dbReference>
<keyword evidence="11" id="KW-1185">Reference proteome</keyword>
<feature type="transmembrane region" description="Helical" evidence="7">
    <location>
        <begin position="319"/>
        <end position="340"/>
    </location>
</feature>
<dbReference type="Gene3D" id="1.10.3720.10">
    <property type="entry name" value="MetI-like"/>
    <property type="match status" value="1"/>
</dbReference>
<accession>A0A4V1QSS7</accession>
<evidence type="ECO:0000256" key="7">
    <source>
        <dbReference type="RuleBase" id="RU363032"/>
    </source>
</evidence>
<protein>
    <submittedName>
        <fullName evidence="10">Sugar ABC transporter permease</fullName>
    </submittedName>
</protein>
<dbReference type="PROSITE" id="PS50928">
    <property type="entry name" value="ABC_TM1"/>
    <property type="match status" value="1"/>
</dbReference>
<dbReference type="AlphaFoldDB" id="A0A4V1QSS7"/>
<comment type="subcellular location">
    <subcellularLocation>
        <location evidence="1 7">Cell membrane</location>
        <topology evidence="1 7">Multi-pass membrane protein</topology>
    </subcellularLocation>
</comment>
<comment type="similarity">
    <text evidence="7">Belongs to the binding-protein-dependent transport system permease family.</text>
</comment>
<feature type="compositionally biased region" description="Low complexity" evidence="8">
    <location>
        <begin position="10"/>
        <end position="25"/>
    </location>
</feature>
<feature type="region of interest" description="Disordered" evidence="8">
    <location>
        <begin position="38"/>
        <end position="61"/>
    </location>
</feature>
<evidence type="ECO:0000256" key="2">
    <source>
        <dbReference type="ARBA" id="ARBA00022448"/>
    </source>
</evidence>
<evidence type="ECO:0000313" key="10">
    <source>
        <dbReference type="EMBL" id="RXZ49433.1"/>
    </source>
</evidence>
<organism evidence="10 11">
    <name type="scientific">Agromyces fucosus</name>
    <dbReference type="NCBI Taxonomy" id="41985"/>
    <lineage>
        <taxon>Bacteria</taxon>
        <taxon>Bacillati</taxon>
        <taxon>Actinomycetota</taxon>
        <taxon>Actinomycetes</taxon>
        <taxon>Micrococcales</taxon>
        <taxon>Microbacteriaceae</taxon>
        <taxon>Agromyces</taxon>
    </lineage>
</organism>
<evidence type="ECO:0000256" key="5">
    <source>
        <dbReference type="ARBA" id="ARBA00022989"/>
    </source>
</evidence>
<gene>
    <name evidence="10" type="ORF">ESP57_11015</name>
</gene>
<feature type="transmembrane region" description="Helical" evidence="7">
    <location>
        <begin position="130"/>
        <end position="153"/>
    </location>
</feature>
<feature type="transmembrane region" description="Helical" evidence="7">
    <location>
        <begin position="213"/>
        <end position="236"/>
    </location>
</feature>
<dbReference type="PANTHER" id="PTHR30193:SF37">
    <property type="entry name" value="INNER MEMBRANE ABC TRANSPORTER PERMEASE PROTEIN YCJO"/>
    <property type="match status" value="1"/>
</dbReference>
<keyword evidence="4 7" id="KW-0812">Transmembrane</keyword>
<evidence type="ECO:0000256" key="3">
    <source>
        <dbReference type="ARBA" id="ARBA00022475"/>
    </source>
</evidence>
<evidence type="ECO:0000256" key="6">
    <source>
        <dbReference type="ARBA" id="ARBA00023136"/>
    </source>
</evidence>
<dbReference type="EMBL" id="SDPO01000002">
    <property type="protein sequence ID" value="RXZ49433.1"/>
    <property type="molecule type" value="Genomic_DNA"/>
</dbReference>
<name>A0A4V1QSS7_9MICO</name>
<dbReference type="InterPro" id="IPR035906">
    <property type="entry name" value="MetI-like_sf"/>
</dbReference>
<evidence type="ECO:0000259" key="9">
    <source>
        <dbReference type="PROSITE" id="PS50928"/>
    </source>
</evidence>
<feature type="transmembrane region" description="Helical" evidence="7">
    <location>
        <begin position="165"/>
        <end position="185"/>
    </location>
</feature>
<keyword evidence="6 7" id="KW-0472">Membrane</keyword>
<dbReference type="GO" id="GO:0005886">
    <property type="term" value="C:plasma membrane"/>
    <property type="evidence" value="ECO:0007669"/>
    <property type="project" value="UniProtKB-SubCell"/>
</dbReference>
<feature type="domain" description="ABC transmembrane type-1" evidence="9">
    <location>
        <begin position="126"/>
        <end position="340"/>
    </location>
</feature>
<evidence type="ECO:0000256" key="8">
    <source>
        <dbReference type="SAM" id="MobiDB-lite"/>
    </source>
</evidence>
<reference evidence="10 11" key="1">
    <citation type="submission" date="2019-01" db="EMBL/GenBank/DDBJ databases">
        <authorList>
            <person name="Li J."/>
        </authorList>
    </citation>
    <scope>NUCLEOTIDE SEQUENCE [LARGE SCALE GENOMIC DNA]</scope>
    <source>
        <strain evidence="10 11">CCUG 35506</strain>
    </source>
</reference>
<feature type="transmembrane region" description="Helical" evidence="7">
    <location>
        <begin position="272"/>
        <end position="292"/>
    </location>
</feature>
<dbReference type="InterPro" id="IPR051393">
    <property type="entry name" value="ABC_transporter_permease"/>
</dbReference>
<dbReference type="Pfam" id="PF00528">
    <property type="entry name" value="BPD_transp_1"/>
    <property type="match status" value="1"/>
</dbReference>
<dbReference type="Proteomes" id="UP000292935">
    <property type="component" value="Unassembled WGS sequence"/>
</dbReference>
<feature type="transmembrane region" description="Helical" evidence="7">
    <location>
        <begin position="69"/>
        <end position="89"/>
    </location>
</feature>
<dbReference type="SUPFAM" id="SSF161098">
    <property type="entry name" value="MetI-like"/>
    <property type="match status" value="1"/>
</dbReference>
<comment type="caution">
    <text evidence="10">The sequence shown here is derived from an EMBL/GenBank/DDBJ whole genome shotgun (WGS) entry which is preliminary data.</text>
</comment>
<keyword evidence="2 7" id="KW-0813">Transport</keyword>
<proteinExistence type="inferred from homology"/>
<evidence type="ECO:0000256" key="4">
    <source>
        <dbReference type="ARBA" id="ARBA00022692"/>
    </source>
</evidence>
<dbReference type="GO" id="GO:0055085">
    <property type="term" value="P:transmembrane transport"/>
    <property type="evidence" value="ECO:0007669"/>
    <property type="project" value="InterPro"/>
</dbReference>
<dbReference type="OrthoDB" id="9805974at2"/>
<evidence type="ECO:0000313" key="11">
    <source>
        <dbReference type="Proteomes" id="UP000292935"/>
    </source>
</evidence>
<sequence length="348" mass="37166">MVRADLRNRSASANAGASINGAPAPASAGAVEADRVAPSAVGTSKVDTSKPERHRPALRRSHRRQARTALLYILPAFVFYGLFVAAPWLHSIWISFYDWDGIGPSTWVGLENYVAVLTEPLLQRALLNGLGFIVFYTVLPVGLGLVIAAVIAARQRRGAGILRTILFLPQILPLVAVGVIWRYLYGTDGPINQVLTGAGLGDLTRAWLGDFEWAYFAVGFVGTWVTTGLCTMLLLAGMQKIDPSLYEAARIDRAGAVRQFFHVTLPGLRPEIVIAVTVTIISALASFDVVYVTTGGGPGRTTTVPGVLIYQLVFTSNRVGVACALATVLSALILAIVAVVGRLGKERS</sequence>
<dbReference type="CDD" id="cd06261">
    <property type="entry name" value="TM_PBP2"/>
    <property type="match status" value="1"/>
</dbReference>
<keyword evidence="3" id="KW-1003">Cell membrane</keyword>
<evidence type="ECO:0000256" key="1">
    <source>
        <dbReference type="ARBA" id="ARBA00004651"/>
    </source>
</evidence>
<keyword evidence="5 7" id="KW-1133">Transmembrane helix</keyword>